<feature type="domain" description="C2H2-type" evidence="9">
    <location>
        <begin position="298"/>
        <end position="325"/>
    </location>
</feature>
<protein>
    <recommendedName>
        <fullName evidence="9">C2H2-type domain-containing protein</fullName>
    </recommendedName>
</protein>
<dbReference type="InterPro" id="IPR036236">
    <property type="entry name" value="Znf_C2H2_sf"/>
</dbReference>
<keyword evidence="6" id="KW-0539">Nucleus</keyword>
<sequence>MYDEQAKVKQEKEEHEEIEKPALQVKNVEFTASQSHCYDKELKIANAGELKPKDEEITANVKIEKEGPVKVELSEDDGIIGSPIPSASGLRKSTRAKQNVDYSLFGDDSGSTRNSRMSSKKGNSMIINPKWMLEKERLEMGERRLSVKVENPEIAESGCADEGIKLEKTDCADEPVESIDILGNGPKIKIEGGIAVDSGWATTGGGQDLPPDGSLTIGVDRELRMEDVQVEGNPECELQEQKFTPCFPPRYGRIKVDPEDLIEGLTSDGEWTGKLAELSSLVNLADPSTLSVTDGRWFLCLVCKYKTHLSSAIVKHIRVHTGEKPYVCTVCDYRCVEGSSLASHMRTHTGEKPYFCTRCDFRSRSSSQIKFHMMAHQGEKPLKCSECGYRCIEPGGMKTHMMTHTGEKPFACNLCDYRGIKGSSLKSHMRVHTGDKPYQCSFCPFVCSNASSLKLHTRTHTGEKPYKCEYCDHQSASASSMKNHEMRHSGLKPFVCPYCPHRARKSCAMKAHVATHTNNGKFVCLFTGCDYRAATAANLRSHAIVHSPDKPYKCHLCFYRGKLDSQLKLHMKHYHRVNVSAPLFNCADCTFHTFCRSLMKEHTAQHFPPTMAFKSESAEARTGESDRVDRMISVG</sequence>
<evidence type="ECO:0000256" key="4">
    <source>
        <dbReference type="ARBA" id="ARBA00022771"/>
    </source>
</evidence>
<dbReference type="PROSITE" id="PS50157">
    <property type="entry name" value="ZINC_FINGER_C2H2_2"/>
    <property type="match status" value="8"/>
</dbReference>
<name>A0ABN7A5M4_9HEMI</name>
<keyword evidence="2" id="KW-0479">Metal-binding</keyword>
<evidence type="ECO:0000256" key="5">
    <source>
        <dbReference type="ARBA" id="ARBA00022833"/>
    </source>
</evidence>
<evidence type="ECO:0000256" key="3">
    <source>
        <dbReference type="ARBA" id="ARBA00022737"/>
    </source>
</evidence>
<keyword evidence="4 7" id="KW-0863">Zinc-finger</keyword>
<keyword evidence="11" id="KW-1185">Reference proteome</keyword>
<evidence type="ECO:0000256" key="6">
    <source>
        <dbReference type="ARBA" id="ARBA00023242"/>
    </source>
</evidence>
<accession>A0ABN7A5M4</accession>
<feature type="domain" description="C2H2-type" evidence="9">
    <location>
        <begin position="438"/>
        <end position="465"/>
    </location>
</feature>
<evidence type="ECO:0000259" key="9">
    <source>
        <dbReference type="PROSITE" id="PS50157"/>
    </source>
</evidence>
<dbReference type="EMBL" id="AP028909">
    <property type="protein sequence ID" value="BES87446.1"/>
    <property type="molecule type" value="Genomic_DNA"/>
</dbReference>
<evidence type="ECO:0000313" key="10">
    <source>
        <dbReference type="EMBL" id="BES87446.1"/>
    </source>
</evidence>
<feature type="domain" description="C2H2-type" evidence="9">
    <location>
        <begin position="326"/>
        <end position="353"/>
    </location>
</feature>
<feature type="domain" description="C2H2-type" evidence="9">
    <location>
        <begin position="354"/>
        <end position="381"/>
    </location>
</feature>
<feature type="domain" description="C2H2-type" evidence="9">
    <location>
        <begin position="410"/>
        <end position="437"/>
    </location>
</feature>
<evidence type="ECO:0000256" key="8">
    <source>
        <dbReference type="SAM" id="MobiDB-lite"/>
    </source>
</evidence>
<organism evidence="10 11">
    <name type="scientific">Nesidiocoris tenuis</name>
    <dbReference type="NCBI Taxonomy" id="355587"/>
    <lineage>
        <taxon>Eukaryota</taxon>
        <taxon>Metazoa</taxon>
        <taxon>Ecdysozoa</taxon>
        <taxon>Arthropoda</taxon>
        <taxon>Hexapoda</taxon>
        <taxon>Insecta</taxon>
        <taxon>Pterygota</taxon>
        <taxon>Neoptera</taxon>
        <taxon>Paraneoptera</taxon>
        <taxon>Hemiptera</taxon>
        <taxon>Heteroptera</taxon>
        <taxon>Panheteroptera</taxon>
        <taxon>Cimicomorpha</taxon>
        <taxon>Miridae</taxon>
        <taxon>Dicyphina</taxon>
        <taxon>Nesidiocoris</taxon>
    </lineage>
</organism>
<dbReference type="Pfam" id="PF00096">
    <property type="entry name" value="zf-C2H2"/>
    <property type="match status" value="2"/>
</dbReference>
<dbReference type="PROSITE" id="PS00028">
    <property type="entry name" value="ZINC_FINGER_C2H2_1"/>
    <property type="match status" value="3"/>
</dbReference>
<dbReference type="PANTHER" id="PTHR24394:SF29">
    <property type="entry name" value="MYONEURIN"/>
    <property type="match status" value="1"/>
</dbReference>
<dbReference type="Gene3D" id="3.30.160.60">
    <property type="entry name" value="Classic Zinc Finger"/>
    <property type="match status" value="9"/>
</dbReference>
<dbReference type="Proteomes" id="UP001307889">
    <property type="component" value="Chromosome 1"/>
</dbReference>
<dbReference type="SUPFAM" id="SSF57667">
    <property type="entry name" value="beta-beta-alpha zinc fingers"/>
    <property type="match status" value="6"/>
</dbReference>
<feature type="domain" description="C2H2-type" evidence="9">
    <location>
        <begin position="466"/>
        <end position="493"/>
    </location>
</feature>
<feature type="domain" description="C2H2-type" evidence="9">
    <location>
        <begin position="382"/>
        <end position="409"/>
    </location>
</feature>
<feature type="compositionally biased region" description="Basic and acidic residues" evidence="8">
    <location>
        <begin position="616"/>
        <end position="635"/>
    </location>
</feature>
<keyword evidence="3" id="KW-0677">Repeat</keyword>
<evidence type="ECO:0000313" key="11">
    <source>
        <dbReference type="Proteomes" id="UP001307889"/>
    </source>
</evidence>
<feature type="region of interest" description="Disordered" evidence="8">
    <location>
        <begin position="615"/>
        <end position="635"/>
    </location>
</feature>
<comment type="subcellular location">
    <subcellularLocation>
        <location evidence="1">Nucleus</location>
    </subcellularLocation>
</comment>
<reference evidence="10 11" key="1">
    <citation type="submission" date="2023-09" db="EMBL/GenBank/DDBJ databases">
        <title>Nesidiocoris tenuis whole genome shotgun sequence.</title>
        <authorList>
            <person name="Shibata T."/>
            <person name="Shimoda M."/>
            <person name="Kobayashi T."/>
            <person name="Uehara T."/>
        </authorList>
    </citation>
    <scope>NUCLEOTIDE SEQUENCE [LARGE SCALE GENOMIC DNA]</scope>
    <source>
        <strain evidence="10 11">Japan</strain>
    </source>
</reference>
<proteinExistence type="predicted"/>
<gene>
    <name evidence="10" type="ORF">NTJ_00252</name>
</gene>
<evidence type="ECO:0000256" key="1">
    <source>
        <dbReference type="ARBA" id="ARBA00004123"/>
    </source>
</evidence>
<dbReference type="PANTHER" id="PTHR24394">
    <property type="entry name" value="ZINC FINGER PROTEIN"/>
    <property type="match status" value="1"/>
</dbReference>
<feature type="domain" description="C2H2-type" evidence="9">
    <location>
        <begin position="522"/>
        <end position="551"/>
    </location>
</feature>
<evidence type="ECO:0000256" key="2">
    <source>
        <dbReference type="ARBA" id="ARBA00022723"/>
    </source>
</evidence>
<dbReference type="InterPro" id="IPR013087">
    <property type="entry name" value="Znf_C2H2_type"/>
</dbReference>
<evidence type="ECO:0000256" key="7">
    <source>
        <dbReference type="PROSITE-ProRule" id="PRU00042"/>
    </source>
</evidence>
<dbReference type="SMART" id="SM00355">
    <property type="entry name" value="ZnF_C2H2"/>
    <property type="match status" value="11"/>
</dbReference>
<keyword evidence="5" id="KW-0862">Zinc</keyword>